<dbReference type="InterPro" id="IPR026302">
    <property type="entry name" value="NEDD4-bd_p2"/>
</dbReference>
<dbReference type="Gene3D" id="3.40.50.300">
    <property type="entry name" value="P-loop containing nucleotide triphosphate hydrolases"/>
    <property type="match status" value="1"/>
</dbReference>
<evidence type="ECO:0000256" key="1">
    <source>
        <dbReference type="SAM" id="Coils"/>
    </source>
</evidence>
<dbReference type="GO" id="GO:0005524">
    <property type="term" value="F:ATP binding"/>
    <property type="evidence" value="ECO:0007669"/>
    <property type="project" value="InterPro"/>
</dbReference>
<dbReference type="AlphaFoldDB" id="A0AAV1TW92"/>
<dbReference type="GO" id="GO:0006388">
    <property type="term" value="P:tRNA splicing, via endonucleolytic cleavage and ligation"/>
    <property type="evidence" value="ECO:0007669"/>
    <property type="project" value="InterPro"/>
</dbReference>
<feature type="coiled-coil region" evidence="1">
    <location>
        <begin position="109"/>
        <end position="136"/>
    </location>
</feature>
<feature type="domain" description="tRNA ligase phosphodiesterase" evidence="3">
    <location>
        <begin position="499"/>
        <end position="558"/>
    </location>
</feature>
<dbReference type="Pfam" id="PF08302">
    <property type="entry name" value="tRNA_lig_CPD"/>
    <property type="match status" value="1"/>
</dbReference>
<dbReference type="InterPro" id="IPR027417">
    <property type="entry name" value="P-loop_NTPase"/>
</dbReference>
<feature type="region of interest" description="Disordered" evidence="2">
    <location>
        <begin position="1"/>
        <end position="43"/>
    </location>
</feature>
<dbReference type="Proteomes" id="UP001162060">
    <property type="component" value="Unassembled WGS sequence"/>
</dbReference>
<evidence type="ECO:0000313" key="5">
    <source>
        <dbReference type="Proteomes" id="UP001162060"/>
    </source>
</evidence>
<dbReference type="PANTHER" id="PTHR13308">
    <property type="entry name" value="NEDD4-BINDING PROTEIN 2-LIKE 1"/>
    <property type="match status" value="1"/>
</dbReference>
<proteinExistence type="predicted"/>
<protein>
    <recommendedName>
        <fullName evidence="3">tRNA ligase phosphodiesterase domain-containing protein</fullName>
    </recommendedName>
</protein>
<dbReference type="EMBL" id="CAKLBY020000087">
    <property type="protein sequence ID" value="CAK7925492.1"/>
    <property type="molecule type" value="Genomic_DNA"/>
</dbReference>
<feature type="compositionally biased region" description="Low complexity" evidence="2">
    <location>
        <begin position="12"/>
        <end position="24"/>
    </location>
</feature>
<evidence type="ECO:0000259" key="3">
    <source>
        <dbReference type="Pfam" id="PF08302"/>
    </source>
</evidence>
<comment type="caution">
    <text evidence="4">The sequence shown here is derived from an EMBL/GenBank/DDBJ whole genome shotgun (WGS) entry which is preliminary data.</text>
</comment>
<accession>A0AAV1TW92</accession>
<dbReference type="InterPro" id="IPR015965">
    <property type="entry name" value="tRNA_lig_PDEase"/>
</dbReference>
<dbReference type="PANTHER" id="PTHR13308:SF40">
    <property type="entry name" value="NEDD4-BINDING PROTEIN 2-LIKE 1"/>
    <property type="match status" value="1"/>
</dbReference>
<dbReference type="SUPFAM" id="SSF52540">
    <property type="entry name" value="P-loop containing nucleoside triphosphate hydrolases"/>
    <property type="match status" value="1"/>
</dbReference>
<evidence type="ECO:0000313" key="4">
    <source>
        <dbReference type="EMBL" id="CAK7925492.1"/>
    </source>
</evidence>
<sequence length="1219" mass="135477">MAQRGENRRGSRATSSSSRSFPSRGRGGRHRAPKGPTDEDATRGIQQSALRVALELCPVALEAKPLQDICLDFERTFETQRSSAVTARHDVRVELLECGLDKWQHVVEMQRVLAALKGLEENGEQLQLKAETVLKQDVKTKKATLSLAFAGVSVDAVWRIANSLMLRLKSCEVLSRVLLPTNRLVVPLLSLGVECSNVEGNRYQWEGRLVWSQVVLDAVVGEQREEIQRVVLPPFDAAPQSFSVAQLRYPGLVALVDEMVRSNSGSGKPVVIVMRGIPGSGKSTLGKEIAALCRYKKVPFTICSADTYFTTPRGYVFDGKQLSAAHERCRFDFKKAVTGAISEGNKQSSCYQHIVLVENTSTQKWEYAPYEAIAHTYGCRVYIVEMKCPDVMTAFRMGQRNHHGVPPRKVVSMFMRWEEDSRAHSFTPRFEHALLSGNPLSDSDAGNLIYIGLFLEEKAKTKLVDQIRLVHTKKFADHVTLFYQPNLQYVRDVELGAPFSVRGVEVVQNDRGQTLRVEIDEKLHLQVRNKIPHITLSTAYRVSPVYSNELLSNTLAKRTAVDPPLDLSARIGAVLNIEGEQVITTRSPFDADAVDYGVDHLRCATGNDVSPQTNTRTSSKLFILHVKESDFADKSEVRTMELLGMAKVLYQMGSGCKARLLCTQQGQTSSLPVSVLMKRVQARFHLSATQSFDDVVSFHEPTGFDETISKFLDAASLGPHHQVVILTTDAEVLQWPLCEIKCFQNAALSVSRIGLKSVVVRNILALRSPCTTIFAVLDSLGINTEEQTQSIVLRGIGIIDNAWKRVTRDNGALYRMDSTIVSMSSPVVDLCLVLPSETSLIEVATLQETLLRELSAVRSVQHVVFDSNVPGRFYFSLCTASSYTPAFCVQMTSMSEDCSSEFDNYAAVQLNCWQQILQSSRKLCDVEPYSVMTILVRAILVSHCSSLLPSKCRLSSLVNLISERLVLHYFKSIESCGEVDAVPTAADVVSSQIVCSLYRMLIYLSKVSTEEWPAIFGTSLQTLQGNQKARTEWSRTMENVMRTCATVMAENPCVAKVLRKSASLYLKDHLRVIFALIKVPVDKADNASYVRAVVIVSSHVMWSQVHSFALCDKLRSAAALLVSQDDDNDKDDTSTGDENEGSRVFFSCVPSVVARRIDVTTSSLQVLRDVMTKMDAVEPAENDGTRRQAEIEGWLGFDLCQSQVDMQWHAEEYDSSTSC</sequence>
<reference evidence="4" key="1">
    <citation type="submission" date="2024-01" db="EMBL/GenBank/DDBJ databases">
        <authorList>
            <person name="Webb A."/>
        </authorList>
    </citation>
    <scope>NUCLEOTIDE SEQUENCE</scope>
    <source>
        <strain evidence="4">Pm1</strain>
    </source>
</reference>
<gene>
    <name evidence="4" type="ORF">PM001_LOCUS10642</name>
</gene>
<dbReference type="Pfam" id="PF13671">
    <property type="entry name" value="AAA_33"/>
    <property type="match status" value="1"/>
</dbReference>
<evidence type="ECO:0000256" key="2">
    <source>
        <dbReference type="SAM" id="MobiDB-lite"/>
    </source>
</evidence>
<organism evidence="4 5">
    <name type="scientific">Peronospora matthiolae</name>
    <dbReference type="NCBI Taxonomy" id="2874970"/>
    <lineage>
        <taxon>Eukaryota</taxon>
        <taxon>Sar</taxon>
        <taxon>Stramenopiles</taxon>
        <taxon>Oomycota</taxon>
        <taxon>Peronosporomycetes</taxon>
        <taxon>Peronosporales</taxon>
        <taxon>Peronosporaceae</taxon>
        <taxon>Peronospora</taxon>
    </lineage>
</organism>
<keyword evidence="1" id="KW-0175">Coiled coil</keyword>
<dbReference type="GO" id="GO:0003972">
    <property type="term" value="F:RNA ligase (ATP) activity"/>
    <property type="evidence" value="ECO:0007669"/>
    <property type="project" value="InterPro"/>
</dbReference>
<name>A0AAV1TW92_9STRA</name>